<protein>
    <submittedName>
        <fullName evidence="2">Transcriptional regulator, XRE family</fullName>
    </submittedName>
</protein>
<dbReference type="PROSITE" id="PS50943">
    <property type="entry name" value="HTH_CROC1"/>
    <property type="match status" value="1"/>
</dbReference>
<dbReference type="Pfam" id="PF01381">
    <property type="entry name" value="HTH_3"/>
    <property type="match status" value="1"/>
</dbReference>
<gene>
    <name evidence="2" type="ORF">SAMN06295970_102257</name>
</gene>
<proteinExistence type="predicted"/>
<dbReference type="SMART" id="SM00530">
    <property type="entry name" value="HTH_XRE"/>
    <property type="match status" value="1"/>
</dbReference>
<evidence type="ECO:0000313" key="2">
    <source>
        <dbReference type="EMBL" id="SMP49486.1"/>
    </source>
</evidence>
<reference evidence="2 3" key="1">
    <citation type="submission" date="2017-05" db="EMBL/GenBank/DDBJ databases">
        <authorList>
            <person name="Varghese N."/>
            <person name="Submissions S."/>
        </authorList>
    </citation>
    <scope>NUCLEOTIDE SEQUENCE [LARGE SCALE GENOMIC DNA]</scope>
    <source>
        <strain evidence="2 3">DSM 26001</strain>
    </source>
</reference>
<accession>A0ABY1PUX3</accession>
<organism evidence="2 3">
    <name type="scientific">Noviherbaspirillum suwonense</name>
    <dbReference type="NCBI Taxonomy" id="1224511"/>
    <lineage>
        <taxon>Bacteria</taxon>
        <taxon>Pseudomonadati</taxon>
        <taxon>Pseudomonadota</taxon>
        <taxon>Betaproteobacteria</taxon>
        <taxon>Burkholderiales</taxon>
        <taxon>Oxalobacteraceae</taxon>
        <taxon>Noviherbaspirillum</taxon>
    </lineage>
</organism>
<evidence type="ECO:0000313" key="3">
    <source>
        <dbReference type="Proteomes" id="UP001158049"/>
    </source>
</evidence>
<dbReference type="CDD" id="cd00093">
    <property type="entry name" value="HTH_XRE"/>
    <property type="match status" value="1"/>
</dbReference>
<sequence>MMTIHEIGKEIRTRREALGLSQTRLARLADLSRQTVQRLEAGTIKDLSFQRLTRLMSVIGLNLDTPSLAARQRKNGLWMAAKTSSVSYRREMSSEELEHALFSGTVPTGLQSNLLHFLDEAPLPVVVMAVEETAQQEKVAPATIWTNVGKLGKQLGAIRRELWA</sequence>
<dbReference type="InterPro" id="IPR001387">
    <property type="entry name" value="Cro/C1-type_HTH"/>
</dbReference>
<keyword evidence="3" id="KW-1185">Reference proteome</keyword>
<dbReference type="EMBL" id="FXUL01000002">
    <property type="protein sequence ID" value="SMP49486.1"/>
    <property type="molecule type" value="Genomic_DNA"/>
</dbReference>
<dbReference type="Proteomes" id="UP001158049">
    <property type="component" value="Unassembled WGS sequence"/>
</dbReference>
<comment type="caution">
    <text evidence="2">The sequence shown here is derived from an EMBL/GenBank/DDBJ whole genome shotgun (WGS) entry which is preliminary data.</text>
</comment>
<name>A0ABY1PUX3_9BURK</name>
<dbReference type="RefSeq" id="WP_283441060.1">
    <property type="nucleotide sequence ID" value="NZ_FXUL01000002.1"/>
</dbReference>
<dbReference type="Gene3D" id="1.10.260.40">
    <property type="entry name" value="lambda repressor-like DNA-binding domains"/>
    <property type="match status" value="1"/>
</dbReference>
<feature type="domain" description="HTH cro/C1-type" evidence="1">
    <location>
        <begin position="11"/>
        <end position="68"/>
    </location>
</feature>
<dbReference type="InterPro" id="IPR010982">
    <property type="entry name" value="Lambda_DNA-bd_dom_sf"/>
</dbReference>
<evidence type="ECO:0000259" key="1">
    <source>
        <dbReference type="PROSITE" id="PS50943"/>
    </source>
</evidence>
<dbReference type="SUPFAM" id="SSF47413">
    <property type="entry name" value="lambda repressor-like DNA-binding domains"/>
    <property type="match status" value="1"/>
</dbReference>